<reference evidence="2 3" key="1">
    <citation type="submission" date="2024-12" db="EMBL/GenBank/DDBJ databases">
        <title>The unique morphological basis and parallel evolutionary history of personate flowers in Penstemon.</title>
        <authorList>
            <person name="Depatie T.H."/>
            <person name="Wessinger C.A."/>
        </authorList>
    </citation>
    <scope>NUCLEOTIDE SEQUENCE [LARGE SCALE GENOMIC DNA]</scope>
    <source>
        <strain evidence="2">WTNN_2</strain>
        <tissue evidence="2">Leaf</tissue>
    </source>
</reference>
<name>A0ABD3TLM4_9LAMI</name>
<feature type="region of interest" description="Disordered" evidence="1">
    <location>
        <begin position="335"/>
        <end position="368"/>
    </location>
</feature>
<gene>
    <name evidence="2" type="ORF">ACJIZ3_022565</name>
</gene>
<proteinExistence type="predicted"/>
<evidence type="ECO:0000256" key="1">
    <source>
        <dbReference type="SAM" id="MobiDB-lite"/>
    </source>
</evidence>
<comment type="caution">
    <text evidence="2">The sequence shown here is derived from an EMBL/GenBank/DDBJ whole genome shotgun (WGS) entry which is preliminary data.</text>
</comment>
<organism evidence="2 3">
    <name type="scientific">Penstemon smallii</name>
    <dbReference type="NCBI Taxonomy" id="265156"/>
    <lineage>
        <taxon>Eukaryota</taxon>
        <taxon>Viridiplantae</taxon>
        <taxon>Streptophyta</taxon>
        <taxon>Embryophyta</taxon>
        <taxon>Tracheophyta</taxon>
        <taxon>Spermatophyta</taxon>
        <taxon>Magnoliopsida</taxon>
        <taxon>eudicotyledons</taxon>
        <taxon>Gunneridae</taxon>
        <taxon>Pentapetalae</taxon>
        <taxon>asterids</taxon>
        <taxon>lamiids</taxon>
        <taxon>Lamiales</taxon>
        <taxon>Plantaginaceae</taxon>
        <taxon>Cheloneae</taxon>
        <taxon>Penstemon</taxon>
    </lineage>
</organism>
<feature type="region of interest" description="Disordered" evidence="1">
    <location>
        <begin position="71"/>
        <end position="148"/>
    </location>
</feature>
<feature type="region of interest" description="Disordered" evidence="1">
    <location>
        <begin position="238"/>
        <end position="257"/>
    </location>
</feature>
<dbReference type="AlphaFoldDB" id="A0ABD3TLM4"/>
<feature type="compositionally biased region" description="Polar residues" evidence="1">
    <location>
        <begin position="71"/>
        <end position="80"/>
    </location>
</feature>
<keyword evidence="3" id="KW-1185">Reference proteome</keyword>
<dbReference type="EMBL" id="JBJXBP010000003">
    <property type="protein sequence ID" value="KAL3837974.1"/>
    <property type="molecule type" value="Genomic_DNA"/>
</dbReference>
<dbReference type="Proteomes" id="UP001634393">
    <property type="component" value="Unassembled WGS sequence"/>
</dbReference>
<dbReference type="PANTHER" id="PTHR33621:SF2">
    <property type="entry name" value="RIBOSOMAL L1 DOMAIN-CONTAINING PROTEIN"/>
    <property type="match status" value="1"/>
</dbReference>
<evidence type="ECO:0000313" key="2">
    <source>
        <dbReference type="EMBL" id="KAL3837974.1"/>
    </source>
</evidence>
<sequence length="713" mass="80195">MDFEMLSRRELQALCKKNKIPANMTNLAMTDALKALKNVNAFFYFNDYFKNIDVFNHRQVEGMEEFMLPSQSETAQSSIESPEKMEVTSPIVPPTGGRTTRRRNVTKEEPETLQPTTRTRRTTRKTQTKDTNESKADATETPAVVQTTRRRAPVSSVCRKMESQLKECAEEKDVLVTPAPSGATSRRRRGVKEESVVQRVYSTRRSVRLAQKDEQMLDKVENETSDFVKKDLFTKDGGENVKLDDLDETSGITGFDANTTMEENIEGKDESEVVSAEEQPKLIGEEKELANNGEKEVVHDFEFDDLKQEKEVTEIQSQKVGFGVETKAEAKEEIEKGINNDKDMDSEDVPDFNVNNESEDKNGESLVIPLNVSNKVEEIDDPEQENSNGENLVVPLAVSNEIEESDDSHRDFSSEMEVAVENTENLNIDEDTGSENKAYDTVENLVVALPVSNEIEESDDSRHDFSSEMEVAVENTENLNIDEDKDYDTVENVVLGSEGKNADNFRNNEIEKDINNDKDVNSEDVPDFTANNEVLNINADVHVDVGENELMLDESESVILEAKEENADDSILLMYREDDAKIEPQISFFSDPLNINADLSENLPTSGIYDDVPSHQIVKPTCLTPMKMPVVSDNKENIDSEIKFVLTKESLKTSKNTAEARLGDLSVRQLSKMLKNKLIIANQLTKTENENEAPTRVALQAVPENRLVDEAQK</sequence>
<protein>
    <submittedName>
        <fullName evidence="2">Uncharacterized protein</fullName>
    </submittedName>
</protein>
<accession>A0ABD3TLM4</accession>
<feature type="compositionally biased region" description="Basic and acidic residues" evidence="1">
    <location>
        <begin position="127"/>
        <end position="138"/>
    </location>
</feature>
<dbReference type="PANTHER" id="PTHR33621">
    <property type="entry name" value="ASPARTIC/GLUTAMIC ACID-RICH PROTEIN"/>
    <property type="match status" value="1"/>
</dbReference>
<evidence type="ECO:0000313" key="3">
    <source>
        <dbReference type="Proteomes" id="UP001634393"/>
    </source>
</evidence>